<dbReference type="PANTHER" id="PTHR40128:SF1">
    <property type="entry name" value="PHYTANOYL-COA HYDROXYLASE"/>
    <property type="match status" value="1"/>
</dbReference>
<dbReference type="Pfam" id="PF05721">
    <property type="entry name" value="PhyH"/>
    <property type="match status" value="1"/>
</dbReference>
<evidence type="ECO:0000256" key="1">
    <source>
        <dbReference type="SAM" id="MobiDB-lite"/>
    </source>
</evidence>
<name>A0ABY7ECP5_MYAAR</name>
<dbReference type="PANTHER" id="PTHR40128">
    <property type="entry name" value="EXPRESSED PROTEIN"/>
    <property type="match status" value="1"/>
</dbReference>
<dbReference type="Gene3D" id="2.60.120.620">
    <property type="entry name" value="q2cbj1_9rhob like domain"/>
    <property type="match status" value="1"/>
</dbReference>
<feature type="region of interest" description="Disordered" evidence="1">
    <location>
        <begin position="369"/>
        <end position="403"/>
    </location>
</feature>
<organism evidence="2 3">
    <name type="scientific">Mya arenaria</name>
    <name type="common">Soft-shell clam</name>
    <dbReference type="NCBI Taxonomy" id="6604"/>
    <lineage>
        <taxon>Eukaryota</taxon>
        <taxon>Metazoa</taxon>
        <taxon>Spiralia</taxon>
        <taxon>Lophotrochozoa</taxon>
        <taxon>Mollusca</taxon>
        <taxon>Bivalvia</taxon>
        <taxon>Autobranchia</taxon>
        <taxon>Heteroconchia</taxon>
        <taxon>Euheterodonta</taxon>
        <taxon>Imparidentia</taxon>
        <taxon>Neoheterodontei</taxon>
        <taxon>Myida</taxon>
        <taxon>Myoidea</taxon>
        <taxon>Myidae</taxon>
        <taxon>Mya</taxon>
    </lineage>
</organism>
<sequence length="872" mass="96084">MSESGQSPTRVRLGTREVDYPSDYLQPLQDSNHLIGDSEALWRELDDKGTSFQRVRGSWTCSDAGRRASSICAAAAAVYPTWRYLLIRGMHNHEEVLAARLYVLERMVGEGGRKFVKGRPWQEGVLDARCGHGCLPNWQGKNDVTHSEPIIKVLEGPRPFKFFNDLFGEQTRSFDYKWLRAVHRQAFTGAHVDNVYMARGTSRLLTMWTPFGDVDPNIGCLAVCEGSNKLPGFEKLHKTYSEVDVEAVNLNGSGWFTTDPFEITERFGGQWKTTEYRAGDVLIFGMRTVHMSTANQTDLVRVSCDTRWQPAGEPSDPRYVGEFKKPAQSFGLYAKDDKAPPSAVTMEELKAKWGFQKLTSSVPWRQTENYWSPEPSTMTSTDGFSKHHRGQINTPGNPKCQCGTQTVSKRRETLQMTKDAGKAPESKHRGGQAHLTLALVVHHLLHNPTGLTVKSDQKPDTNLVLSWLALLLDSVFRCPLLHRLCLYPHLWNVLLLIELLLESLCLLVCQFLDLRLIFRSLLLLTLPVGEHTTYLTVINPYGLLLSSLLFLLTFCLQFCLPGQRLGLVLAELLKQHLKLIQKDKNQNLSGNFGYIGGKFGDISGKYGNSGGKYGNSGGKYGNYGGKYRNIGGNYGISRGKYGTIGGKFGDIGGRYGISSGKYGNKYRNIGGKYGIIGGKYKISSGKYGNIGGKYRISSGKYKNIGGKFGNSSGKYGFIGGRYGNIGGRYGNIGCKYGNIGGRYGNIGGKYGISSGRYGNIGGKFGNIGGKYRISSGKYGNIGGTFGNISGKYGNIGGRYRNIGGKYGNIGGKSANSFTTFLVLEPSISFNRVRSEIAESFLGLMVDRSMLFFSKTMASVVSGFVEKEDEVDG</sequence>
<feature type="compositionally biased region" description="Polar residues" evidence="1">
    <location>
        <begin position="391"/>
        <end position="403"/>
    </location>
</feature>
<dbReference type="SUPFAM" id="SSF51197">
    <property type="entry name" value="Clavaminate synthase-like"/>
    <property type="match status" value="1"/>
</dbReference>
<proteinExistence type="predicted"/>
<reference evidence="2" key="1">
    <citation type="submission" date="2022-11" db="EMBL/GenBank/DDBJ databases">
        <title>Centuries of genome instability and evolution in soft-shell clam transmissible cancer (bioRxiv).</title>
        <authorList>
            <person name="Hart S.F.M."/>
            <person name="Yonemitsu M.A."/>
            <person name="Giersch R.M."/>
            <person name="Beal B.F."/>
            <person name="Arriagada G."/>
            <person name="Davis B.W."/>
            <person name="Ostrander E.A."/>
            <person name="Goff S.P."/>
            <person name="Metzger M.J."/>
        </authorList>
    </citation>
    <scope>NUCLEOTIDE SEQUENCE</scope>
    <source>
        <strain evidence="2">MELC-2E11</strain>
        <tissue evidence="2">Siphon/mantle</tissue>
    </source>
</reference>
<gene>
    <name evidence="2" type="ORF">MAR_016763</name>
</gene>
<keyword evidence="3" id="KW-1185">Reference proteome</keyword>
<protein>
    <submittedName>
        <fullName evidence="2">Uncharacterized protein</fullName>
    </submittedName>
</protein>
<evidence type="ECO:0000313" key="3">
    <source>
        <dbReference type="Proteomes" id="UP001164746"/>
    </source>
</evidence>
<accession>A0ABY7ECP5</accession>
<dbReference type="InterPro" id="IPR008775">
    <property type="entry name" value="Phytyl_CoA_dOase-like"/>
</dbReference>
<dbReference type="EMBL" id="CP111017">
    <property type="protein sequence ID" value="WAR06805.1"/>
    <property type="molecule type" value="Genomic_DNA"/>
</dbReference>
<evidence type="ECO:0000313" key="2">
    <source>
        <dbReference type="EMBL" id="WAR06805.1"/>
    </source>
</evidence>
<feature type="compositionally biased region" description="Polar residues" evidence="1">
    <location>
        <begin position="369"/>
        <end position="383"/>
    </location>
</feature>
<dbReference type="Proteomes" id="UP001164746">
    <property type="component" value="Chromosome 6"/>
</dbReference>
<feature type="non-terminal residue" evidence="2">
    <location>
        <position position="872"/>
    </location>
</feature>